<name>A0ABR7GJE4_9FIRM</name>
<dbReference type="Proteomes" id="UP000641741">
    <property type="component" value="Unassembled WGS sequence"/>
</dbReference>
<sequence length="223" mass="24751">MRRRRKRAKRWAALLLALPLAAGIVLFAAHLHRIFLEYAINECEDNALMEIGSLMEDEVYAHPERYASLVQLDYDSERHVTALRTDVVAIGRIKSRLVNGLYDRLDEFEQTVIEVPLGSVLAPRFFSGRGPSLHFGLAGLTQMEAEFVSSFSAAGINQTRHCILIEFHAGFRILTPFGGEDREIVSTFPVTDTVIVGTVPERYAYIGSAGEGLLGEVRDGSAE</sequence>
<proteinExistence type="predicted"/>
<keyword evidence="2" id="KW-1185">Reference proteome</keyword>
<dbReference type="Pfam" id="PF09560">
    <property type="entry name" value="Spore_YunB"/>
    <property type="match status" value="1"/>
</dbReference>
<dbReference type="EMBL" id="JACOPK010000001">
    <property type="protein sequence ID" value="MBC5694446.1"/>
    <property type="molecule type" value="Genomic_DNA"/>
</dbReference>
<organism evidence="1 2">
    <name type="scientific">Agathobaculum hominis</name>
    <dbReference type="NCBI Taxonomy" id="2763014"/>
    <lineage>
        <taxon>Bacteria</taxon>
        <taxon>Bacillati</taxon>
        <taxon>Bacillota</taxon>
        <taxon>Clostridia</taxon>
        <taxon>Eubacteriales</taxon>
        <taxon>Butyricicoccaceae</taxon>
        <taxon>Agathobaculum</taxon>
    </lineage>
</organism>
<dbReference type="RefSeq" id="WP_186968764.1">
    <property type="nucleotide sequence ID" value="NZ_JACOPK010000001.1"/>
</dbReference>
<evidence type="ECO:0000313" key="2">
    <source>
        <dbReference type="Proteomes" id="UP000641741"/>
    </source>
</evidence>
<accession>A0ABR7GJE4</accession>
<comment type="caution">
    <text evidence="1">The sequence shown here is derived from an EMBL/GenBank/DDBJ whole genome shotgun (WGS) entry which is preliminary data.</text>
</comment>
<protein>
    <submittedName>
        <fullName evidence="1">Sporulation protein YunB</fullName>
    </submittedName>
</protein>
<dbReference type="InterPro" id="IPR014197">
    <property type="entry name" value="Sporulation_prot_YunB"/>
</dbReference>
<evidence type="ECO:0000313" key="1">
    <source>
        <dbReference type="EMBL" id="MBC5694446.1"/>
    </source>
</evidence>
<reference evidence="1 2" key="1">
    <citation type="submission" date="2020-08" db="EMBL/GenBank/DDBJ databases">
        <title>Genome public.</title>
        <authorList>
            <person name="Liu C."/>
            <person name="Sun Q."/>
        </authorList>
    </citation>
    <scope>NUCLEOTIDE SEQUENCE [LARGE SCALE GENOMIC DNA]</scope>
    <source>
        <strain evidence="1 2">M2</strain>
    </source>
</reference>
<gene>
    <name evidence="1" type="ORF">H8S02_00545</name>
</gene>